<dbReference type="EMBL" id="AMFJ01034220">
    <property type="protein sequence ID" value="EKD29905.1"/>
    <property type="molecule type" value="Genomic_DNA"/>
</dbReference>
<dbReference type="GO" id="GO:0030313">
    <property type="term" value="C:cell envelope"/>
    <property type="evidence" value="ECO:0007669"/>
    <property type="project" value="UniProtKB-SubCell"/>
</dbReference>
<feature type="transmembrane region" description="Helical" evidence="4">
    <location>
        <begin position="7"/>
        <end position="27"/>
    </location>
</feature>
<keyword evidence="4" id="KW-0812">Transmembrane</keyword>
<accession>K1XHT8</accession>
<dbReference type="Gene3D" id="2.40.50.100">
    <property type="match status" value="1"/>
</dbReference>
<comment type="subcellular location">
    <subcellularLocation>
        <location evidence="1">Cell envelope</location>
    </subcellularLocation>
</comment>
<gene>
    <name evidence="5" type="ORF">ACD_78C00220G0001</name>
</gene>
<proteinExistence type="predicted"/>
<dbReference type="PANTHER" id="PTHR32347">
    <property type="entry name" value="EFFLUX SYSTEM COMPONENT YKNX-RELATED"/>
    <property type="match status" value="1"/>
</dbReference>
<dbReference type="PANTHER" id="PTHR32347:SF14">
    <property type="entry name" value="EFFLUX SYSTEM COMPONENT YKNX-RELATED"/>
    <property type="match status" value="1"/>
</dbReference>
<keyword evidence="2 3" id="KW-0175">Coiled coil</keyword>
<evidence type="ECO:0000256" key="3">
    <source>
        <dbReference type="SAM" id="Coils"/>
    </source>
</evidence>
<keyword evidence="4" id="KW-0472">Membrane</keyword>
<organism evidence="5">
    <name type="scientific">uncultured bacterium</name>
    <name type="common">gcode 4</name>
    <dbReference type="NCBI Taxonomy" id="1234023"/>
    <lineage>
        <taxon>Bacteria</taxon>
        <taxon>environmental samples</taxon>
    </lineage>
</organism>
<protein>
    <submittedName>
        <fullName evidence="5">Efflux transporter, RND family, MFP subunit</fullName>
    </submittedName>
</protein>
<feature type="coiled-coil region" evidence="3">
    <location>
        <begin position="175"/>
        <end position="202"/>
    </location>
</feature>
<keyword evidence="4" id="KW-1133">Transmembrane helix</keyword>
<evidence type="ECO:0000256" key="2">
    <source>
        <dbReference type="ARBA" id="ARBA00023054"/>
    </source>
</evidence>
<feature type="non-terminal residue" evidence="5">
    <location>
        <position position="249"/>
    </location>
</feature>
<comment type="caution">
    <text evidence="5">The sequence shown here is derived from an EMBL/GenBank/DDBJ whole genome shotgun (WGS) entry which is preliminary data.</text>
</comment>
<evidence type="ECO:0000256" key="1">
    <source>
        <dbReference type="ARBA" id="ARBA00004196"/>
    </source>
</evidence>
<dbReference type="AlphaFoldDB" id="K1XHT8"/>
<dbReference type="InterPro" id="IPR050465">
    <property type="entry name" value="UPF0194_transport"/>
</dbReference>
<reference evidence="5" key="1">
    <citation type="journal article" date="2012" name="Science">
        <title>Fermentation, hydrogen, and sulfur metabolism in multiple uncultivated bacterial phyla.</title>
        <authorList>
            <person name="Wrighton K.C."/>
            <person name="Thomas B.C."/>
            <person name="Sharon I."/>
            <person name="Miller C.S."/>
            <person name="Castelle C.J."/>
            <person name="VerBerkmoes N.C."/>
            <person name="Wilkins M.J."/>
            <person name="Hettich R.L."/>
            <person name="Lipton M.S."/>
            <person name="Williams K.H."/>
            <person name="Long P.E."/>
            <person name="Banfield J.F."/>
        </authorList>
    </citation>
    <scope>NUCLEOTIDE SEQUENCE [LARGE SCALE GENOMIC DNA]</scope>
</reference>
<evidence type="ECO:0000256" key="4">
    <source>
        <dbReference type="SAM" id="Phobius"/>
    </source>
</evidence>
<sequence length="249" mass="27902">MKNFFTIKKLISVLIIAGIGYSIYSYYFNSAAKTTTITKEYTVATGSIENAIKVTGKASLVDEQKLKFNQVGKVTKVYFKDGAKVKKDQLIAELDKEDINNTIKQAELSLNDAQIKLTDLLNGAEYKDILNAENSVTTAENKILTLGNDLDNLGRDRENKSKDYDNQITQKKNDIASNINDVRNKQQQLVNLKNELITLERSEEKWLTDSDVDLTKTVSDAYTNAKKQIIDLENALYDADEIIGVSDAN</sequence>
<evidence type="ECO:0000313" key="5">
    <source>
        <dbReference type="EMBL" id="EKD29905.1"/>
    </source>
</evidence>
<name>K1XHT8_9BACT</name>